<evidence type="ECO:0000313" key="2">
    <source>
        <dbReference type="EMBL" id="WCZ38771.1"/>
    </source>
</evidence>
<dbReference type="EMBL" id="CP063194">
    <property type="protein sequence ID" value="WCZ38771.1"/>
    <property type="molecule type" value="Genomic_DNA"/>
</dbReference>
<evidence type="ECO:0000313" key="3">
    <source>
        <dbReference type="Proteomes" id="UP001218071"/>
    </source>
</evidence>
<dbReference type="RefSeq" id="WP_157034450.1">
    <property type="nucleotide sequence ID" value="NZ_CBYN010000040.1"/>
</dbReference>
<keyword evidence="1" id="KW-0472">Membrane</keyword>
<accession>A0ABY7UJ56</accession>
<feature type="transmembrane region" description="Helical" evidence="1">
    <location>
        <begin position="65"/>
        <end position="86"/>
    </location>
</feature>
<organism evidence="2 3">
    <name type="scientific">Corynebacterium jeddahense</name>
    <dbReference type="NCBI Taxonomy" id="1414719"/>
    <lineage>
        <taxon>Bacteria</taxon>
        <taxon>Bacillati</taxon>
        <taxon>Actinomycetota</taxon>
        <taxon>Actinomycetes</taxon>
        <taxon>Mycobacteriales</taxon>
        <taxon>Corynebacteriaceae</taxon>
        <taxon>Corynebacterium</taxon>
    </lineage>
</organism>
<gene>
    <name evidence="2" type="ORF">CJEDD_05815</name>
</gene>
<reference evidence="2 3" key="1">
    <citation type="submission" date="2020-10" db="EMBL/GenBank/DDBJ databases">
        <title>Complete genome sequence of Corynebacterium jeddahense DSM 45997, type strain of Corynebacterium jeddahense.</title>
        <authorList>
            <person name="Busche T."/>
            <person name="Kalinowski J."/>
            <person name="Ruckert C."/>
        </authorList>
    </citation>
    <scope>NUCLEOTIDE SEQUENCE [LARGE SCALE GENOMIC DNA]</scope>
    <source>
        <strain evidence="2 3">DSM 45997</strain>
    </source>
</reference>
<proteinExistence type="predicted"/>
<name>A0ABY7UJ56_9CORY</name>
<evidence type="ECO:0000256" key="1">
    <source>
        <dbReference type="SAM" id="Phobius"/>
    </source>
</evidence>
<keyword evidence="1" id="KW-0812">Transmembrane</keyword>
<keyword evidence="3" id="KW-1185">Reference proteome</keyword>
<dbReference type="Proteomes" id="UP001218071">
    <property type="component" value="Chromosome"/>
</dbReference>
<sequence length="96" mass="10277">MDNPISNALARPVQPDLSGQLTRLRAQRSAIFTPDDLTSFESDVMRLNEDLKSWSQNAHRSTGEVVAIAAAVLIGAFVMAAALYWAGDALLGAFDG</sequence>
<keyword evidence="1" id="KW-1133">Transmembrane helix</keyword>
<protein>
    <submittedName>
        <fullName evidence="2">Uncharacterized protein</fullName>
    </submittedName>
</protein>